<organism evidence="3 4">
    <name type="scientific">Pristionchus pacificus</name>
    <name type="common">Parasitic nematode worm</name>
    <dbReference type="NCBI Taxonomy" id="54126"/>
    <lineage>
        <taxon>Eukaryota</taxon>
        <taxon>Metazoa</taxon>
        <taxon>Ecdysozoa</taxon>
        <taxon>Nematoda</taxon>
        <taxon>Chromadorea</taxon>
        <taxon>Rhabditida</taxon>
        <taxon>Rhabditina</taxon>
        <taxon>Diplogasteromorpha</taxon>
        <taxon>Diplogasteroidea</taxon>
        <taxon>Neodiplogasteridae</taxon>
        <taxon>Pristionchus</taxon>
    </lineage>
</organism>
<keyword evidence="4" id="KW-1185">Reference proteome</keyword>
<dbReference type="AlphaFoldDB" id="A0A2A6CM06"/>
<evidence type="ECO:0000256" key="2">
    <source>
        <dbReference type="SAM" id="Phobius"/>
    </source>
</evidence>
<feature type="region of interest" description="Disordered" evidence="1">
    <location>
        <begin position="353"/>
        <end position="372"/>
    </location>
</feature>
<dbReference type="PANTHER" id="PTHR47521">
    <property type="entry name" value="SERPENTINE RECEPTOR, CLASS E (EPSILON)-RELATED"/>
    <property type="match status" value="1"/>
</dbReference>
<feature type="transmembrane region" description="Helical" evidence="2">
    <location>
        <begin position="207"/>
        <end position="235"/>
    </location>
</feature>
<keyword evidence="2" id="KW-0812">Transmembrane</keyword>
<protein>
    <submittedName>
        <fullName evidence="3">Uncharacterized protein</fullName>
    </submittedName>
</protein>
<dbReference type="EnsemblMetazoa" id="PPA16357.1">
    <property type="protein sequence ID" value="PPA16357.1"/>
    <property type="gene ID" value="WBGene00105911"/>
</dbReference>
<sequence>MTRLHVNCKFLLNSWSICYITMFTLHIVMFALNFSMDGLPKNKADPPIRISLYTIIIGMQLITTIYELCIATERLISSIRPKQYYARALDRKYLYPATFAIAGCLMICQYYMTEGGNHTLFSVIVLSLDLFTISVNEFAIKYGTRRFERMQGKTTLNGRYQVKESSQLAKAMQPVYICSFTLKLILFAPVLVFCYETNEEYDCVSRWFYIPFAYMELAYFGTLTAASVFVIAYFIRIHPRLRRRAEKLYQMIRGIPVTDEPSEPFVMQERASEGDIYFEKLARVWDEGLKGVNSGVNASTTGVTGHPPGVPSHPSTPHTAATGQFDSATVTGHPHTATATGHPQTAATRNLHTAAGSEHAHKATGAPGIPVTHEPSEPFVVQVRADEGDEKLKKLKRVWDEGLRRVT</sequence>
<feature type="transmembrane region" description="Helical" evidence="2">
    <location>
        <begin position="12"/>
        <end position="32"/>
    </location>
</feature>
<keyword evidence="2" id="KW-1133">Transmembrane helix</keyword>
<dbReference type="PANTHER" id="PTHR47521:SF18">
    <property type="entry name" value="G PROTEIN-COUPLED RECEPTOR-RELATED"/>
    <property type="match status" value="1"/>
</dbReference>
<dbReference type="Proteomes" id="UP000005239">
    <property type="component" value="Unassembled WGS sequence"/>
</dbReference>
<reference evidence="4" key="1">
    <citation type="journal article" date="2008" name="Nat. Genet.">
        <title>The Pristionchus pacificus genome provides a unique perspective on nematode lifestyle and parasitism.</title>
        <authorList>
            <person name="Dieterich C."/>
            <person name="Clifton S.W."/>
            <person name="Schuster L.N."/>
            <person name="Chinwalla A."/>
            <person name="Delehaunty K."/>
            <person name="Dinkelacker I."/>
            <person name="Fulton L."/>
            <person name="Fulton R."/>
            <person name="Godfrey J."/>
            <person name="Minx P."/>
            <person name="Mitreva M."/>
            <person name="Roeseler W."/>
            <person name="Tian H."/>
            <person name="Witte H."/>
            <person name="Yang S.P."/>
            <person name="Wilson R.K."/>
            <person name="Sommer R.J."/>
        </authorList>
    </citation>
    <scope>NUCLEOTIDE SEQUENCE [LARGE SCALE GENOMIC DNA]</scope>
    <source>
        <strain evidence="4">PS312</strain>
    </source>
</reference>
<feature type="transmembrane region" description="Helical" evidence="2">
    <location>
        <begin position="118"/>
        <end position="140"/>
    </location>
</feature>
<evidence type="ECO:0000256" key="1">
    <source>
        <dbReference type="SAM" id="MobiDB-lite"/>
    </source>
</evidence>
<feature type="compositionally biased region" description="Polar residues" evidence="1">
    <location>
        <begin position="313"/>
        <end position="327"/>
    </location>
</feature>
<proteinExistence type="predicted"/>
<feature type="transmembrane region" description="Helical" evidence="2">
    <location>
        <begin position="175"/>
        <end position="195"/>
    </location>
</feature>
<evidence type="ECO:0000313" key="3">
    <source>
        <dbReference type="EnsemblMetazoa" id="PPA16357.1"/>
    </source>
</evidence>
<feature type="compositionally biased region" description="Low complexity" evidence="1">
    <location>
        <begin position="328"/>
        <end position="344"/>
    </location>
</feature>
<reference evidence="3" key="2">
    <citation type="submission" date="2022-06" db="UniProtKB">
        <authorList>
            <consortium name="EnsemblMetazoa"/>
        </authorList>
    </citation>
    <scope>IDENTIFICATION</scope>
    <source>
        <strain evidence="3">PS312</strain>
    </source>
</reference>
<dbReference type="InterPro" id="IPR052860">
    <property type="entry name" value="NRL-GPCR1"/>
</dbReference>
<accession>A0A8R1YDU7</accession>
<feature type="transmembrane region" description="Helical" evidence="2">
    <location>
        <begin position="93"/>
        <end position="112"/>
    </location>
</feature>
<feature type="transmembrane region" description="Helical" evidence="2">
    <location>
        <begin position="52"/>
        <end position="72"/>
    </location>
</feature>
<evidence type="ECO:0000313" key="4">
    <source>
        <dbReference type="Proteomes" id="UP000005239"/>
    </source>
</evidence>
<accession>A0A2A6CM06</accession>
<name>A0A2A6CM06_PRIPA</name>
<keyword evidence="2" id="KW-0472">Membrane</keyword>
<feature type="region of interest" description="Disordered" evidence="1">
    <location>
        <begin position="296"/>
        <end position="344"/>
    </location>
</feature>
<gene>
    <name evidence="3" type="primary">WBGene00105911</name>
</gene>